<dbReference type="InterPro" id="IPR005135">
    <property type="entry name" value="Endo/exonuclease/phosphatase"/>
</dbReference>
<sequence length="322" mass="37103">MMQGKTFFRIWTALLAAALLAGCGSERTDNMRLLYWNIQNGMWSDQGNNYDNFVAWVREYDPDVCVWCEAQSNYKTGSAEKMDPADRYLTDNWGELAARYGHKYWYKGGHRDNFPQVITSKYPIENVERIVGSQPDSVVSHGCGWARIEKNGRTVHIVTLHTWPQAYAFGAEDREASRAEHGGDKYRRMEIEYICRHTIGSVPGAEDQLWMMMGDFNARSRVDNAVYGYPEDDTRLLVHDYILQNTPYADVIGERYSGEFKTTIHGQARIDFVYCTRPLCDRITHAEVITDAFTDPVRDPDGLANFWHPSDHRPILVDFNME</sequence>
<accession>A0A1H3ZSU7</accession>
<organism evidence="3 4">
    <name type="scientific">Alistipes timonensis JC136</name>
    <dbReference type="NCBI Taxonomy" id="1033731"/>
    <lineage>
        <taxon>Bacteria</taxon>
        <taxon>Pseudomonadati</taxon>
        <taxon>Bacteroidota</taxon>
        <taxon>Bacteroidia</taxon>
        <taxon>Bacteroidales</taxon>
        <taxon>Rikenellaceae</taxon>
        <taxon>Alistipes</taxon>
    </lineage>
</organism>
<keyword evidence="3" id="KW-0269">Exonuclease</keyword>
<proteinExistence type="predicted"/>
<dbReference type="AlphaFoldDB" id="A0A1H3ZSU7"/>
<evidence type="ECO:0000313" key="4">
    <source>
        <dbReference type="Proteomes" id="UP000183253"/>
    </source>
</evidence>
<protein>
    <submittedName>
        <fullName evidence="3">Metal-dependent hydrolase, endonuclease/exonuclease/phosphatase family</fullName>
    </submittedName>
</protein>
<dbReference type="OrthoDB" id="9778989at2"/>
<keyword evidence="1" id="KW-0732">Signal</keyword>
<feature type="domain" description="Endonuclease/exonuclease/phosphatase" evidence="2">
    <location>
        <begin position="34"/>
        <end position="312"/>
    </location>
</feature>
<dbReference type="GO" id="GO:0004519">
    <property type="term" value="F:endonuclease activity"/>
    <property type="evidence" value="ECO:0007669"/>
    <property type="project" value="UniProtKB-KW"/>
</dbReference>
<feature type="signal peptide" evidence="1">
    <location>
        <begin position="1"/>
        <end position="21"/>
    </location>
</feature>
<dbReference type="EMBL" id="FNRI01000002">
    <property type="protein sequence ID" value="SEA26790.1"/>
    <property type="molecule type" value="Genomic_DNA"/>
</dbReference>
<dbReference type="SUPFAM" id="SSF56219">
    <property type="entry name" value="DNase I-like"/>
    <property type="match status" value="1"/>
</dbReference>
<dbReference type="Gene3D" id="3.60.10.10">
    <property type="entry name" value="Endonuclease/exonuclease/phosphatase"/>
    <property type="match status" value="1"/>
</dbReference>
<dbReference type="GO" id="GO:0004527">
    <property type="term" value="F:exonuclease activity"/>
    <property type="evidence" value="ECO:0007669"/>
    <property type="project" value="UniProtKB-KW"/>
</dbReference>
<keyword evidence="3" id="KW-0540">Nuclease</keyword>
<feature type="chain" id="PRO_5010381019" evidence="1">
    <location>
        <begin position="22"/>
        <end position="322"/>
    </location>
</feature>
<gene>
    <name evidence="3" type="ORF">SAMN05444145_102330</name>
</gene>
<evidence type="ECO:0000259" key="2">
    <source>
        <dbReference type="Pfam" id="PF03372"/>
    </source>
</evidence>
<dbReference type="PROSITE" id="PS51257">
    <property type="entry name" value="PROKAR_LIPOPROTEIN"/>
    <property type="match status" value="1"/>
</dbReference>
<dbReference type="STRING" id="1033731.SAMN05444145_102330"/>
<dbReference type="Proteomes" id="UP000183253">
    <property type="component" value="Unassembled WGS sequence"/>
</dbReference>
<reference evidence="3 4" key="1">
    <citation type="submission" date="2016-10" db="EMBL/GenBank/DDBJ databases">
        <authorList>
            <person name="de Groot N.N."/>
        </authorList>
    </citation>
    <scope>NUCLEOTIDE SEQUENCE [LARGE SCALE GENOMIC DNA]</scope>
    <source>
        <strain evidence="3 4">DSM 25383</strain>
    </source>
</reference>
<keyword evidence="4" id="KW-1185">Reference proteome</keyword>
<dbReference type="Pfam" id="PF03372">
    <property type="entry name" value="Exo_endo_phos"/>
    <property type="match status" value="1"/>
</dbReference>
<keyword evidence="3" id="KW-0255">Endonuclease</keyword>
<keyword evidence="3" id="KW-0378">Hydrolase</keyword>
<dbReference type="RefSeq" id="WP_010263019.1">
    <property type="nucleotide sequence ID" value="NZ_CAEG01000012.1"/>
</dbReference>
<evidence type="ECO:0000256" key="1">
    <source>
        <dbReference type="SAM" id="SignalP"/>
    </source>
</evidence>
<dbReference type="InterPro" id="IPR036691">
    <property type="entry name" value="Endo/exonu/phosph_ase_sf"/>
</dbReference>
<name>A0A1H3ZSU7_9BACT</name>
<evidence type="ECO:0000313" key="3">
    <source>
        <dbReference type="EMBL" id="SEA26790.1"/>
    </source>
</evidence>